<dbReference type="EMBL" id="HG792018">
    <property type="protein sequence ID" value="CDM36015.1"/>
    <property type="molecule type" value="Genomic_DNA"/>
</dbReference>
<keyword evidence="4" id="KW-1185">Reference proteome</keyword>
<accession>W6QHV6</accession>
<dbReference type="GO" id="GO:0006338">
    <property type="term" value="P:chromatin remodeling"/>
    <property type="evidence" value="ECO:0007669"/>
    <property type="project" value="UniProtKB-ARBA"/>
</dbReference>
<comment type="subunit">
    <text evidence="1">Component of the NuA4 histone acetyltransferase complex.</text>
</comment>
<feature type="domain" description="Chromo" evidence="2">
    <location>
        <begin position="1"/>
        <end position="46"/>
    </location>
</feature>
<gene>
    <name evidence="3" type="ORF">PROQFM164_S04g000896</name>
</gene>
<organism evidence="3 4">
    <name type="scientific">Penicillium roqueforti (strain FM164)</name>
    <dbReference type="NCBI Taxonomy" id="1365484"/>
    <lineage>
        <taxon>Eukaryota</taxon>
        <taxon>Fungi</taxon>
        <taxon>Dikarya</taxon>
        <taxon>Ascomycota</taxon>
        <taxon>Pezizomycotina</taxon>
        <taxon>Eurotiomycetes</taxon>
        <taxon>Eurotiomycetidae</taxon>
        <taxon>Eurotiales</taxon>
        <taxon>Aspergillaceae</taxon>
        <taxon>Penicillium</taxon>
    </lineage>
</organism>
<dbReference type="Proteomes" id="UP000030686">
    <property type="component" value="Unassembled WGS sequence"/>
</dbReference>
<dbReference type="InterPro" id="IPR016197">
    <property type="entry name" value="Chromo-like_dom_sf"/>
</dbReference>
<evidence type="ECO:0000313" key="4">
    <source>
        <dbReference type="Proteomes" id="UP000030686"/>
    </source>
</evidence>
<dbReference type="Gene3D" id="2.40.50.40">
    <property type="match status" value="1"/>
</dbReference>
<dbReference type="Pfam" id="PF00385">
    <property type="entry name" value="Chromo"/>
    <property type="match status" value="1"/>
</dbReference>
<evidence type="ECO:0000313" key="3">
    <source>
        <dbReference type="EMBL" id="CDM36015.1"/>
    </source>
</evidence>
<dbReference type="PROSITE" id="PS50013">
    <property type="entry name" value="CHROMO_2"/>
    <property type="match status" value="1"/>
</dbReference>
<name>W6QHV6_PENRF</name>
<proteinExistence type="predicted"/>
<dbReference type="InterPro" id="IPR000953">
    <property type="entry name" value="Chromo/chromo_shadow_dom"/>
</dbReference>
<reference evidence="3" key="1">
    <citation type="journal article" date="2014" name="Nat. Commun.">
        <title>Multiple recent horizontal transfers of a large genomic region in cheese making fungi.</title>
        <authorList>
            <person name="Cheeseman K."/>
            <person name="Ropars J."/>
            <person name="Renault P."/>
            <person name="Dupont J."/>
            <person name="Gouzy J."/>
            <person name="Branca A."/>
            <person name="Abraham A.L."/>
            <person name="Ceppi M."/>
            <person name="Conseiller E."/>
            <person name="Debuchy R."/>
            <person name="Malagnac F."/>
            <person name="Goarin A."/>
            <person name="Silar P."/>
            <person name="Lacoste S."/>
            <person name="Sallet E."/>
            <person name="Bensimon A."/>
            <person name="Giraud T."/>
            <person name="Brygoo Y."/>
        </authorList>
    </citation>
    <scope>NUCLEOTIDE SEQUENCE [LARGE SCALE GENOMIC DNA]</scope>
    <source>
        <strain evidence="3">FM164</strain>
    </source>
</reference>
<dbReference type="AlphaFoldDB" id="W6QHV6"/>
<dbReference type="OrthoDB" id="10445982at2759"/>
<dbReference type="SUPFAM" id="SSF54160">
    <property type="entry name" value="Chromo domain-like"/>
    <property type="match status" value="1"/>
</dbReference>
<evidence type="ECO:0000256" key="1">
    <source>
        <dbReference type="ARBA" id="ARBA00011353"/>
    </source>
</evidence>
<dbReference type="InterPro" id="IPR023780">
    <property type="entry name" value="Chromo_domain"/>
</dbReference>
<dbReference type="CDD" id="cd00024">
    <property type="entry name" value="CD_CSD"/>
    <property type="match status" value="1"/>
</dbReference>
<sequence length="57" mass="6800">MRYRGRGRGRRTQYLVRWSGLGNEHLEWLDEDNLVGAEEKVLEYLQDVLRHAQDSIN</sequence>
<evidence type="ECO:0000259" key="2">
    <source>
        <dbReference type="PROSITE" id="PS50013"/>
    </source>
</evidence>
<protein>
    <submittedName>
        <fullName evidence="3">Chromo domain-like</fullName>
    </submittedName>
</protein>